<evidence type="ECO:0000256" key="1">
    <source>
        <dbReference type="ARBA" id="ARBA00001970"/>
    </source>
</evidence>
<evidence type="ECO:0000313" key="4">
    <source>
        <dbReference type="Proteomes" id="UP000653305"/>
    </source>
</evidence>
<feature type="transmembrane region" description="Helical" evidence="2">
    <location>
        <begin position="41"/>
        <end position="64"/>
    </location>
</feature>
<gene>
    <name evidence="3" type="ORF">PHJA_002090500</name>
</gene>
<sequence length="99" mass="11209">LLYSPLVVGPKLPPLVCNSVGYWIRNIWYPSRIRNSRARLFLWYVFSGIYIYALAVTTCTTGFLKKATLLQMKKLITGYSTGAFLLNSLDIMVVVCLVL</sequence>
<dbReference type="EMBL" id="BMAC01000574">
    <property type="protein sequence ID" value="GFP99464.1"/>
    <property type="molecule type" value="Genomic_DNA"/>
</dbReference>
<comment type="cofactor">
    <cofactor evidence="1">
        <name>heme b</name>
        <dbReference type="ChEBI" id="CHEBI:60344"/>
    </cofactor>
</comment>
<dbReference type="InterPro" id="IPR043205">
    <property type="entry name" value="CYB561/CYBRD1-like"/>
</dbReference>
<dbReference type="Gene3D" id="1.20.120.1770">
    <property type="match status" value="1"/>
</dbReference>
<feature type="transmembrane region" description="Helical" evidence="2">
    <location>
        <begin position="76"/>
        <end position="98"/>
    </location>
</feature>
<keyword evidence="4" id="KW-1185">Reference proteome</keyword>
<dbReference type="Proteomes" id="UP000653305">
    <property type="component" value="Unassembled WGS sequence"/>
</dbReference>
<dbReference type="OrthoDB" id="907479at2759"/>
<dbReference type="PANTHER" id="PTHR10106:SF0">
    <property type="entry name" value="LD36721P"/>
    <property type="match status" value="1"/>
</dbReference>
<organism evidence="3 4">
    <name type="scientific">Phtheirospermum japonicum</name>
    <dbReference type="NCBI Taxonomy" id="374723"/>
    <lineage>
        <taxon>Eukaryota</taxon>
        <taxon>Viridiplantae</taxon>
        <taxon>Streptophyta</taxon>
        <taxon>Embryophyta</taxon>
        <taxon>Tracheophyta</taxon>
        <taxon>Spermatophyta</taxon>
        <taxon>Magnoliopsida</taxon>
        <taxon>eudicotyledons</taxon>
        <taxon>Gunneridae</taxon>
        <taxon>Pentapetalae</taxon>
        <taxon>asterids</taxon>
        <taxon>lamiids</taxon>
        <taxon>Lamiales</taxon>
        <taxon>Orobanchaceae</taxon>
        <taxon>Orobanchaceae incertae sedis</taxon>
        <taxon>Phtheirospermum</taxon>
    </lineage>
</organism>
<evidence type="ECO:0000256" key="2">
    <source>
        <dbReference type="SAM" id="Phobius"/>
    </source>
</evidence>
<dbReference type="AlphaFoldDB" id="A0A830CTH1"/>
<keyword evidence="2 3" id="KW-0812">Transmembrane</keyword>
<keyword evidence="2" id="KW-0472">Membrane</keyword>
<proteinExistence type="predicted"/>
<dbReference type="PANTHER" id="PTHR10106">
    <property type="entry name" value="CYTOCHROME B561-RELATED"/>
    <property type="match status" value="1"/>
</dbReference>
<protein>
    <submittedName>
        <fullName evidence="3">Probable transmembrane ascorbate ferrireductase 2</fullName>
    </submittedName>
</protein>
<keyword evidence="2" id="KW-1133">Transmembrane helix</keyword>
<comment type="caution">
    <text evidence="3">The sequence shown here is derived from an EMBL/GenBank/DDBJ whole genome shotgun (WGS) entry which is preliminary data.</text>
</comment>
<evidence type="ECO:0000313" key="3">
    <source>
        <dbReference type="EMBL" id="GFP99464.1"/>
    </source>
</evidence>
<name>A0A830CTH1_9LAMI</name>
<feature type="non-terminal residue" evidence="3">
    <location>
        <position position="1"/>
    </location>
</feature>
<reference evidence="3" key="1">
    <citation type="submission" date="2020-07" db="EMBL/GenBank/DDBJ databases">
        <title>Ethylene signaling mediates host invasion by parasitic plants.</title>
        <authorList>
            <person name="Yoshida S."/>
        </authorList>
    </citation>
    <scope>NUCLEOTIDE SEQUENCE</scope>
    <source>
        <strain evidence="3">Okayama</strain>
    </source>
</reference>
<dbReference type="GO" id="GO:0016491">
    <property type="term" value="F:oxidoreductase activity"/>
    <property type="evidence" value="ECO:0007669"/>
    <property type="project" value="InterPro"/>
</dbReference>
<accession>A0A830CTH1</accession>